<accession>A0ABV7QZW6</accession>
<evidence type="ECO:0000313" key="2">
    <source>
        <dbReference type="Proteomes" id="UP001595721"/>
    </source>
</evidence>
<organism evidence="1 2">
    <name type="scientific">Paracoccus mangrovi</name>
    <dbReference type="NCBI Taxonomy" id="1715645"/>
    <lineage>
        <taxon>Bacteria</taxon>
        <taxon>Pseudomonadati</taxon>
        <taxon>Pseudomonadota</taxon>
        <taxon>Alphaproteobacteria</taxon>
        <taxon>Rhodobacterales</taxon>
        <taxon>Paracoccaceae</taxon>
        <taxon>Paracoccus</taxon>
    </lineage>
</organism>
<sequence length="582" mass="63800">MQDIGMRPEGHRRLAVLIFEKTYRATLDALSDGFGCQAAEIWSFDDAQSRRAAESRLAAQGARVTCRSALKPLVCAFREEIPTISLERAEIVYPRHPAAHPERFLREAYPLTGMFPDVDFRLVPGPKSTEMPAYRLRLIYAGGKERRLSVLAPNANQQGELSPCGWMICDGVGARLSTSYEAIYHDAMAAIRGADFPSVPCFEELNIAVTLPSPDEALGWGNEVLSLCEALHEELYFGMLEHFQQRFGLPAGDRSLRPGQIVPEIRVGSECSLRIELRPWDPVTPAAPGPQPLGGAVSALAADQIAQELARIPGEVFAGRSVIGRPIEGRYRRGSDRPVMITAGQHANEMSGPIGALRAGQELAQLARAHFTLCPLENPDGYALRQRLAQHGPHHMLHAARYTALGDDLEYREAPPLAERGMRDLAYELSGAQLHINLHGYPAHEWLRPLTGYLPRGFADWTLPRGFLLILRHHPGWAATARRLAEGIAARLEQQPALVEFNAMQMAMAARHAVAPGEIIGGFACHLTEDCRAPMPLTLITEYPDETLSGAALIAAHDAQTAAVIAAYEAFQALEVLDWNVG</sequence>
<keyword evidence="2" id="KW-1185">Reference proteome</keyword>
<comment type="caution">
    <text evidence="1">The sequence shown here is derived from an EMBL/GenBank/DDBJ whole genome shotgun (WGS) entry which is preliminary data.</text>
</comment>
<gene>
    <name evidence="1" type="ORF">ACFOMH_05710</name>
</gene>
<dbReference type="EMBL" id="JBHRXJ010000003">
    <property type="protein sequence ID" value="MFC3527664.1"/>
    <property type="molecule type" value="Genomic_DNA"/>
</dbReference>
<dbReference type="SUPFAM" id="SSF53187">
    <property type="entry name" value="Zn-dependent exopeptidases"/>
    <property type="match status" value="1"/>
</dbReference>
<protein>
    <submittedName>
        <fullName evidence="1">Peptidase M14</fullName>
    </submittedName>
</protein>
<evidence type="ECO:0000313" key="1">
    <source>
        <dbReference type="EMBL" id="MFC3527664.1"/>
    </source>
</evidence>
<dbReference type="Proteomes" id="UP001595721">
    <property type="component" value="Unassembled WGS sequence"/>
</dbReference>
<proteinExistence type="predicted"/>
<dbReference type="Gene3D" id="3.40.630.10">
    <property type="entry name" value="Zn peptidases"/>
    <property type="match status" value="1"/>
</dbReference>
<reference evidence="2" key="1">
    <citation type="journal article" date="2019" name="Int. J. Syst. Evol. Microbiol.">
        <title>The Global Catalogue of Microorganisms (GCM) 10K type strain sequencing project: providing services to taxonomists for standard genome sequencing and annotation.</title>
        <authorList>
            <consortium name="The Broad Institute Genomics Platform"/>
            <consortium name="The Broad Institute Genome Sequencing Center for Infectious Disease"/>
            <person name="Wu L."/>
            <person name="Ma J."/>
        </authorList>
    </citation>
    <scope>NUCLEOTIDE SEQUENCE [LARGE SCALE GENOMIC DNA]</scope>
    <source>
        <strain evidence="2">KCTC 42899</strain>
    </source>
</reference>
<name>A0ABV7QZW6_9RHOB</name>